<name>A0A3N4IRS1_ASCIM</name>
<accession>A0A3N4IRS1</accession>
<protein>
    <recommendedName>
        <fullName evidence="4">F-box domain-containing protein</fullName>
    </recommendedName>
</protein>
<evidence type="ECO:0000256" key="1">
    <source>
        <dbReference type="SAM" id="MobiDB-lite"/>
    </source>
</evidence>
<dbReference type="EMBL" id="ML119659">
    <property type="protein sequence ID" value="RPA84294.1"/>
    <property type="molecule type" value="Genomic_DNA"/>
</dbReference>
<organism evidence="2 3">
    <name type="scientific">Ascobolus immersus RN42</name>
    <dbReference type="NCBI Taxonomy" id="1160509"/>
    <lineage>
        <taxon>Eukaryota</taxon>
        <taxon>Fungi</taxon>
        <taxon>Dikarya</taxon>
        <taxon>Ascomycota</taxon>
        <taxon>Pezizomycotina</taxon>
        <taxon>Pezizomycetes</taxon>
        <taxon>Pezizales</taxon>
        <taxon>Ascobolaceae</taxon>
        <taxon>Ascobolus</taxon>
    </lineage>
</organism>
<feature type="region of interest" description="Disordered" evidence="1">
    <location>
        <begin position="1"/>
        <end position="36"/>
    </location>
</feature>
<feature type="compositionally biased region" description="Polar residues" evidence="1">
    <location>
        <begin position="1"/>
        <end position="10"/>
    </location>
</feature>
<dbReference type="Proteomes" id="UP000275078">
    <property type="component" value="Unassembled WGS sequence"/>
</dbReference>
<dbReference type="AlphaFoldDB" id="A0A3N4IRS1"/>
<evidence type="ECO:0000313" key="2">
    <source>
        <dbReference type="EMBL" id="RPA84294.1"/>
    </source>
</evidence>
<evidence type="ECO:0008006" key="4">
    <source>
        <dbReference type="Google" id="ProtNLM"/>
    </source>
</evidence>
<proteinExistence type="predicted"/>
<sequence>MSTPTQTPASRQLRPPPPEDNLSRKKYQTPHPSTSQVQDLTRVHDVQPAILPTLPTELLHHISIHAPNLSTFLTLGSVNHRLHAIVSSELTRHRFAKSWISSQCNRASDTARILELVFECMRDACMGMILFDEDPDNQEHIEGLRRWLLKHRGTTRAKRWLESRARRGKCESGFRVGKTGYRKSRHRASAIYIDPFLTGASTLSISVAVTWKRWSGVVVHSFSKWELTFIPKIAGKPVDNTAMAYYRRRLARLRSTKLDFTSSFGLEDVVLAEELLKCLPACTSDTDELALRVCWHHLKKEDPDDSEVDYKQDSLCLRGFPNQRPMSRKDALKISLDYGNGFILYD</sequence>
<keyword evidence="3" id="KW-1185">Reference proteome</keyword>
<reference evidence="2 3" key="1">
    <citation type="journal article" date="2018" name="Nat. Ecol. Evol.">
        <title>Pezizomycetes genomes reveal the molecular basis of ectomycorrhizal truffle lifestyle.</title>
        <authorList>
            <person name="Murat C."/>
            <person name="Payen T."/>
            <person name="Noel B."/>
            <person name="Kuo A."/>
            <person name="Morin E."/>
            <person name="Chen J."/>
            <person name="Kohler A."/>
            <person name="Krizsan K."/>
            <person name="Balestrini R."/>
            <person name="Da Silva C."/>
            <person name="Montanini B."/>
            <person name="Hainaut M."/>
            <person name="Levati E."/>
            <person name="Barry K.W."/>
            <person name="Belfiori B."/>
            <person name="Cichocki N."/>
            <person name="Clum A."/>
            <person name="Dockter R.B."/>
            <person name="Fauchery L."/>
            <person name="Guy J."/>
            <person name="Iotti M."/>
            <person name="Le Tacon F."/>
            <person name="Lindquist E.A."/>
            <person name="Lipzen A."/>
            <person name="Malagnac F."/>
            <person name="Mello A."/>
            <person name="Molinier V."/>
            <person name="Miyauchi S."/>
            <person name="Poulain J."/>
            <person name="Riccioni C."/>
            <person name="Rubini A."/>
            <person name="Sitrit Y."/>
            <person name="Splivallo R."/>
            <person name="Traeger S."/>
            <person name="Wang M."/>
            <person name="Zifcakova L."/>
            <person name="Wipf D."/>
            <person name="Zambonelli A."/>
            <person name="Paolocci F."/>
            <person name="Nowrousian M."/>
            <person name="Ottonello S."/>
            <person name="Baldrian P."/>
            <person name="Spatafora J.W."/>
            <person name="Henrissat B."/>
            <person name="Nagy L.G."/>
            <person name="Aury J.M."/>
            <person name="Wincker P."/>
            <person name="Grigoriev I.V."/>
            <person name="Bonfante P."/>
            <person name="Martin F.M."/>
        </authorList>
    </citation>
    <scope>NUCLEOTIDE SEQUENCE [LARGE SCALE GENOMIC DNA]</scope>
    <source>
        <strain evidence="2 3">RN42</strain>
    </source>
</reference>
<gene>
    <name evidence="2" type="ORF">BJ508DRAFT_36293</name>
</gene>
<evidence type="ECO:0000313" key="3">
    <source>
        <dbReference type="Proteomes" id="UP000275078"/>
    </source>
</evidence>